<dbReference type="OrthoDB" id="203097at2759"/>
<feature type="transmembrane region" description="Helical" evidence="8">
    <location>
        <begin position="275"/>
        <end position="295"/>
    </location>
</feature>
<dbReference type="RefSeq" id="XP_008055663.1">
    <property type="nucleotide sequence ID" value="XM_008057472.1"/>
</dbReference>
<evidence type="ECO:0000256" key="5">
    <source>
        <dbReference type="ARBA" id="ARBA00022847"/>
    </source>
</evidence>
<evidence type="ECO:0000256" key="2">
    <source>
        <dbReference type="ARBA" id="ARBA00006528"/>
    </source>
</evidence>
<organism evidence="11 12">
    <name type="scientific">Carlito syrichta</name>
    <name type="common">Philippine tarsier</name>
    <name type="synonym">Tarsius syrichta</name>
    <dbReference type="NCBI Taxonomy" id="1868482"/>
    <lineage>
        <taxon>Eukaryota</taxon>
        <taxon>Metazoa</taxon>
        <taxon>Chordata</taxon>
        <taxon>Craniata</taxon>
        <taxon>Vertebrata</taxon>
        <taxon>Euteleostomi</taxon>
        <taxon>Mammalia</taxon>
        <taxon>Eutheria</taxon>
        <taxon>Euarchontoglires</taxon>
        <taxon>Primates</taxon>
        <taxon>Haplorrhini</taxon>
        <taxon>Tarsiiformes</taxon>
        <taxon>Tarsiidae</taxon>
        <taxon>Carlito</taxon>
    </lineage>
</organism>
<evidence type="ECO:0000313" key="11">
    <source>
        <dbReference type="Proteomes" id="UP000189704"/>
    </source>
</evidence>
<evidence type="ECO:0000256" key="6">
    <source>
        <dbReference type="ARBA" id="ARBA00022989"/>
    </source>
</evidence>
<evidence type="ECO:0000259" key="10">
    <source>
        <dbReference type="Pfam" id="PF24690"/>
    </source>
</evidence>
<evidence type="ECO:0000256" key="8">
    <source>
        <dbReference type="SAM" id="Phobius"/>
    </source>
</evidence>
<dbReference type="KEGG" id="csyr:103259807"/>
<keyword evidence="11" id="KW-1185">Reference proteome</keyword>
<feature type="transmembrane region" description="Helical" evidence="8">
    <location>
        <begin position="236"/>
        <end position="255"/>
    </location>
</feature>
<name>A0A1U7TGY3_CARSF</name>
<comment type="subcellular location">
    <subcellularLocation>
        <location evidence="1">Membrane</location>
        <topology evidence="1">Multi-pass membrane protein</topology>
    </subcellularLocation>
</comment>
<protein>
    <submittedName>
        <fullName evidence="12">Sodium/bile acid cotransporter 5</fullName>
    </submittedName>
</protein>
<feature type="signal peptide" evidence="9">
    <location>
        <begin position="1"/>
        <end position="22"/>
    </location>
</feature>
<accession>A0A1U7TGY3</accession>
<gene>
    <name evidence="12" type="primary">SLC10A5</name>
</gene>
<dbReference type="Gene3D" id="1.20.1530.20">
    <property type="match status" value="1"/>
</dbReference>
<feature type="transmembrane region" description="Helical" evidence="8">
    <location>
        <begin position="371"/>
        <end position="390"/>
    </location>
</feature>
<evidence type="ECO:0000313" key="12">
    <source>
        <dbReference type="RefSeq" id="XP_008055663.1"/>
    </source>
</evidence>
<dbReference type="Pfam" id="PF24690">
    <property type="entry name" value="NTCP5_P3_N"/>
    <property type="match status" value="1"/>
</dbReference>
<evidence type="ECO:0000256" key="3">
    <source>
        <dbReference type="ARBA" id="ARBA00022448"/>
    </source>
</evidence>
<keyword evidence="7 8" id="KW-0472">Membrane</keyword>
<feature type="transmembrane region" description="Helical" evidence="8">
    <location>
        <begin position="210"/>
        <end position="229"/>
    </location>
</feature>
<keyword evidence="3" id="KW-0813">Transport</keyword>
<dbReference type="GO" id="GO:0008508">
    <property type="term" value="F:bile acid:sodium symporter activity"/>
    <property type="evidence" value="ECO:0007669"/>
    <property type="project" value="TreeGrafter"/>
</dbReference>
<keyword evidence="9" id="KW-0732">Signal</keyword>
<evidence type="ECO:0000256" key="9">
    <source>
        <dbReference type="SAM" id="SignalP"/>
    </source>
</evidence>
<dbReference type="CTD" id="347051"/>
<feature type="transmembrane region" description="Helical" evidence="8">
    <location>
        <begin position="315"/>
        <end position="333"/>
    </location>
</feature>
<dbReference type="InterPro" id="IPR038770">
    <property type="entry name" value="Na+/solute_symporter_sf"/>
</dbReference>
<feature type="domain" description="NTCP5/P3 N-terminal" evidence="10">
    <location>
        <begin position="35"/>
        <end position="128"/>
    </location>
</feature>
<evidence type="ECO:0000256" key="4">
    <source>
        <dbReference type="ARBA" id="ARBA00022692"/>
    </source>
</evidence>
<dbReference type="GO" id="GO:0016020">
    <property type="term" value="C:membrane"/>
    <property type="evidence" value="ECO:0007669"/>
    <property type="project" value="UniProtKB-SubCell"/>
</dbReference>
<keyword evidence="5" id="KW-0769">Symport</keyword>
<keyword evidence="6 8" id="KW-1133">Transmembrane helix</keyword>
<evidence type="ECO:0000256" key="7">
    <source>
        <dbReference type="ARBA" id="ARBA00023136"/>
    </source>
</evidence>
<dbReference type="InterPro" id="IPR004710">
    <property type="entry name" value="Bilac:Na_transpt"/>
</dbReference>
<dbReference type="AlphaFoldDB" id="A0A1U7TGY3"/>
<feature type="transmembrane region" description="Helical" evidence="8">
    <location>
        <begin position="402"/>
        <end position="422"/>
    </location>
</feature>
<feature type="chain" id="PRO_5010524618" evidence="9">
    <location>
        <begin position="23"/>
        <end position="442"/>
    </location>
</feature>
<sequence>MFKMVSQLFVVLFLFFVTLGEAKKSFLSFLNIEQTEILFFTKMEEIITVSSNYKDKQLNSSYLFVQSEDPQLLQVVNVTKKFSPDITNFTINLVTDEEGETNLTIQLWDSEGRQERLIEEIKNVKVKVLKQTTDSLLQASVHIDRNILVLILPVILLNKCAFGCKIELQVFQTVWKRPLPVILGAVTQFFLMPFCGFLLSQILALPEAQAFGFVMTCTCPGGGGGYLFALLLDGDITLAILMTCTSTLLALIMMPTNSYIYSKILGLSGTFHIPVSKVVSTLLFILIPISVGIVIKRRIPEKANFLEKIIRPLSCILMSVGIYLTFKMGLMFLKIANIAVLLLGLLVPALGLLFGYSFAKVCMLPLPVCKTIAIESGILNSFLALAIIQLSFSQPKANLASVAPFTVAMCSGCEMLLILLVYKAKKMCSLIVEDKRKKKILV</sequence>
<proteinExistence type="inferred from homology"/>
<dbReference type="PANTHER" id="PTHR10361:SF29">
    <property type="entry name" value="SODIUM_BILE ACID COTRANSPORTER 5"/>
    <property type="match status" value="1"/>
</dbReference>
<dbReference type="PANTHER" id="PTHR10361">
    <property type="entry name" value="SODIUM-BILE ACID COTRANSPORTER"/>
    <property type="match status" value="1"/>
</dbReference>
<reference evidence="12" key="1">
    <citation type="submission" date="2025-08" db="UniProtKB">
        <authorList>
            <consortium name="RefSeq"/>
        </authorList>
    </citation>
    <scope>IDENTIFICATION</scope>
</reference>
<feature type="transmembrane region" description="Helical" evidence="8">
    <location>
        <begin position="339"/>
        <end position="359"/>
    </location>
</feature>
<keyword evidence="4 8" id="KW-0812">Transmembrane</keyword>
<dbReference type="InterPro" id="IPR057103">
    <property type="entry name" value="NTCP5_P3_N"/>
</dbReference>
<dbReference type="Pfam" id="PF01758">
    <property type="entry name" value="SBF"/>
    <property type="match status" value="1"/>
</dbReference>
<dbReference type="GeneID" id="103259807"/>
<evidence type="ECO:0000256" key="1">
    <source>
        <dbReference type="ARBA" id="ARBA00004141"/>
    </source>
</evidence>
<feature type="transmembrane region" description="Helical" evidence="8">
    <location>
        <begin position="180"/>
        <end position="204"/>
    </location>
</feature>
<dbReference type="Proteomes" id="UP000189704">
    <property type="component" value="Unplaced"/>
</dbReference>
<comment type="similarity">
    <text evidence="2">Belongs to the bile acid:sodium symporter (BASS) (TC 2.A.28) family.</text>
</comment>
<dbReference type="InterPro" id="IPR002657">
    <property type="entry name" value="BilAc:Na_symport/Acr3"/>
</dbReference>